<dbReference type="Proteomes" id="UP000621500">
    <property type="component" value="Unassembled WGS sequence"/>
</dbReference>
<dbReference type="PANTHER" id="PTHR31310">
    <property type="match status" value="1"/>
</dbReference>
<feature type="compositionally biased region" description="Low complexity" evidence="5">
    <location>
        <begin position="310"/>
        <end position="335"/>
    </location>
</feature>
<dbReference type="CDD" id="cd03386">
    <property type="entry name" value="PAP2_Aur1_like"/>
    <property type="match status" value="1"/>
</dbReference>
<evidence type="ECO:0000256" key="1">
    <source>
        <dbReference type="ARBA" id="ARBA00004141"/>
    </source>
</evidence>
<evidence type="ECO:0000313" key="8">
    <source>
        <dbReference type="EMBL" id="GIH01052.1"/>
    </source>
</evidence>
<dbReference type="SUPFAM" id="SSF48317">
    <property type="entry name" value="Acid phosphatase/Vanadium-dependent haloperoxidase"/>
    <property type="match status" value="1"/>
</dbReference>
<comment type="caution">
    <text evidence="8">The sequence shown here is derived from an EMBL/GenBank/DDBJ whole genome shotgun (WGS) entry which is preliminary data.</text>
</comment>
<sequence length="388" mass="42315">MSIWAVAFVAAWLLIGLPTDPLYAFGWLWAATIAWRSDRPWRTHLGFARDWLPVVVLLALYNLSRGFADNGATPHAIELIVADQWMFGWAMDGQVPTVWLQQHLYDPDGIHWWDIGVSWVYFSHFVVTLAAAVVLWLRSRAQWAAFMRRWGFLCASGLVTYFLYPAAPPWWAAQYGMLEEVARISTRGWREFGMHGAGNLLNAGQIASNPVAAMPSLHTAWALFVVVFFLGATRRRWWPLLLCYPLAMTFTLVYAGEHYVIDVLVGWAYVGLTFLVVGLAERWWAARKARRRPVEPDPVESDPVGADAVGAETSEPGSSEPGSSEPGSSEPETSGAGTGPTRGGSVVDSAPKARTGAEAGATGAEAGAETDAGPESGPAPERTVSAGR</sequence>
<keyword evidence="4 6" id="KW-0472">Membrane</keyword>
<feature type="transmembrane region" description="Helical" evidence="6">
    <location>
        <begin position="267"/>
        <end position="285"/>
    </location>
</feature>
<keyword evidence="3 6" id="KW-1133">Transmembrane helix</keyword>
<feature type="domain" description="Inositolphosphotransferase Aur1/Ipt1" evidence="7">
    <location>
        <begin position="112"/>
        <end position="275"/>
    </location>
</feature>
<dbReference type="EMBL" id="BONX01000064">
    <property type="protein sequence ID" value="GIH01052.1"/>
    <property type="molecule type" value="Genomic_DNA"/>
</dbReference>
<organism evidence="8 9">
    <name type="scientific">Plantactinospora mayteni</name>
    <dbReference type="NCBI Taxonomy" id="566021"/>
    <lineage>
        <taxon>Bacteria</taxon>
        <taxon>Bacillati</taxon>
        <taxon>Actinomycetota</taxon>
        <taxon>Actinomycetes</taxon>
        <taxon>Micromonosporales</taxon>
        <taxon>Micromonosporaceae</taxon>
        <taxon>Plantactinospora</taxon>
    </lineage>
</organism>
<evidence type="ECO:0000256" key="4">
    <source>
        <dbReference type="ARBA" id="ARBA00023136"/>
    </source>
</evidence>
<evidence type="ECO:0000256" key="2">
    <source>
        <dbReference type="ARBA" id="ARBA00022692"/>
    </source>
</evidence>
<dbReference type="InterPro" id="IPR026841">
    <property type="entry name" value="Aur1/Ipt1"/>
</dbReference>
<dbReference type="Gene3D" id="1.20.144.10">
    <property type="entry name" value="Phosphatidic acid phosphatase type 2/haloperoxidase"/>
    <property type="match status" value="1"/>
</dbReference>
<evidence type="ECO:0000256" key="5">
    <source>
        <dbReference type="SAM" id="MobiDB-lite"/>
    </source>
</evidence>
<evidence type="ECO:0000256" key="3">
    <source>
        <dbReference type="ARBA" id="ARBA00022989"/>
    </source>
</evidence>
<dbReference type="InterPro" id="IPR052185">
    <property type="entry name" value="IPC_Synthase-Related"/>
</dbReference>
<feature type="transmembrane region" description="Helical" evidence="6">
    <location>
        <begin position="211"/>
        <end position="230"/>
    </location>
</feature>
<keyword evidence="9" id="KW-1185">Reference proteome</keyword>
<gene>
    <name evidence="8" type="ORF">Pma05_76240</name>
</gene>
<reference evidence="8 9" key="1">
    <citation type="submission" date="2021-01" db="EMBL/GenBank/DDBJ databases">
        <title>Whole genome shotgun sequence of Plantactinospora mayteni NBRC 109088.</title>
        <authorList>
            <person name="Komaki H."/>
            <person name="Tamura T."/>
        </authorList>
    </citation>
    <scope>NUCLEOTIDE SEQUENCE [LARGE SCALE GENOMIC DNA]</scope>
    <source>
        <strain evidence="8 9">NBRC 109088</strain>
    </source>
</reference>
<evidence type="ECO:0000313" key="9">
    <source>
        <dbReference type="Proteomes" id="UP000621500"/>
    </source>
</evidence>
<dbReference type="InterPro" id="IPR036938">
    <property type="entry name" value="PAP2/HPO_sf"/>
</dbReference>
<dbReference type="Pfam" id="PF14378">
    <property type="entry name" value="PAP2_3"/>
    <property type="match status" value="1"/>
</dbReference>
<keyword evidence="2 6" id="KW-0812">Transmembrane</keyword>
<name>A0ABQ4F2F8_9ACTN</name>
<feature type="transmembrane region" description="Helical" evidence="6">
    <location>
        <begin position="237"/>
        <end position="255"/>
    </location>
</feature>
<evidence type="ECO:0000256" key="6">
    <source>
        <dbReference type="SAM" id="Phobius"/>
    </source>
</evidence>
<proteinExistence type="predicted"/>
<comment type="subcellular location">
    <subcellularLocation>
        <location evidence="1">Membrane</location>
        <topology evidence="1">Multi-pass membrane protein</topology>
    </subcellularLocation>
</comment>
<feature type="transmembrane region" description="Helical" evidence="6">
    <location>
        <begin position="119"/>
        <end position="138"/>
    </location>
</feature>
<dbReference type="PANTHER" id="PTHR31310:SF7">
    <property type="entry name" value="PA-PHOSPHATASE RELATED-FAMILY PROTEIN DDB_G0268928"/>
    <property type="match status" value="1"/>
</dbReference>
<accession>A0ABQ4F2F8</accession>
<protein>
    <submittedName>
        <fullName evidence="8">Phosphatidic acid phosphatase</fullName>
    </submittedName>
</protein>
<feature type="compositionally biased region" description="Low complexity" evidence="5">
    <location>
        <begin position="353"/>
        <end position="373"/>
    </location>
</feature>
<feature type="transmembrane region" description="Helical" evidence="6">
    <location>
        <begin position="150"/>
        <end position="167"/>
    </location>
</feature>
<feature type="region of interest" description="Disordered" evidence="5">
    <location>
        <begin position="290"/>
        <end position="388"/>
    </location>
</feature>
<evidence type="ECO:0000259" key="7">
    <source>
        <dbReference type="Pfam" id="PF14378"/>
    </source>
</evidence>